<evidence type="ECO:0000256" key="6">
    <source>
        <dbReference type="ARBA" id="ARBA00022605"/>
    </source>
</evidence>
<keyword evidence="9" id="KW-0368">Histidine biosynthesis</keyword>
<dbReference type="Pfam" id="PF00155">
    <property type="entry name" value="Aminotran_1_2"/>
    <property type="match status" value="1"/>
</dbReference>
<dbReference type="PANTHER" id="PTHR42885:SF2">
    <property type="entry name" value="HISTIDINOL-PHOSPHATE AMINOTRANSFERASE"/>
    <property type="match status" value="1"/>
</dbReference>
<name>A0A7D9CYZ2_DEKBR</name>
<reference evidence="14 15" key="1">
    <citation type="submission" date="2019-07" db="EMBL/GenBank/DDBJ databases">
        <authorList>
            <person name="Friedrich A."/>
            <person name="Schacherer J."/>
        </authorList>
    </citation>
    <scope>NUCLEOTIDE SEQUENCE [LARGE SCALE GENOMIC DNA]</scope>
</reference>
<comment type="pathway">
    <text evidence="2">Amino-acid biosynthesis; L-histidine biosynthesis; L-histidine from 5-phospho-alpha-D-ribose 1-diphosphate: step 7/9.</text>
</comment>
<keyword evidence="15" id="KW-1185">Reference proteome</keyword>
<dbReference type="EMBL" id="CABFWN010000004">
    <property type="protein sequence ID" value="VUG19174.1"/>
    <property type="molecule type" value="Genomic_DNA"/>
</dbReference>
<dbReference type="EC" id="2.6.1.9" evidence="4"/>
<comment type="cofactor">
    <cofactor evidence="1">
        <name>pyridoxal 5'-phosphate</name>
        <dbReference type="ChEBI" id="CHEBI:597326"/>
    </cofactor>
</comment>
<keyword evidence="6" id="KW-0028">Amino-acid biosynthesis</keyword>
<evidence type="ECO:0000256" key="5">
    <source>
        <dbReference type="ARBA" id="ARBA00022576"/>
    </source>
</evidence>
<dbReference type="GO" id="GO:0030170">
    <property type="term" value="F:pyridoxal phosphate binding"/>
    <property type="evidence" value="ECO:0007669"/>
    <property type="project" value="InterPro"/>
</dbReference>
<evidence type="ECO:0000256" key="8">
    <source>
        <dbReference type="ARBA" id="ARBA00022898"/>
    </source>
</evidence>
<sequence length="405" mass="44978">MVFSIEKIVRPKILTLEPYRCARDDFQEGILLDANENTYGPTIQGLSEEEEKLDLNRYPDPHQILLKKQICAYRNSEAQKPESVIKLPTDEKGAPIKLSPVNLCLGVGSDESIDSIIRACVKPGKEKVLLCPPTYGMYGICCTVNDAEIVEVPLNLENFQIQPDKIIEQIKADSSIKLIYITSPGNPTATLIKQDLILDVLSQIEKLSWDGFLIVDEAYVDFAPVGSSICSLVNKHPNLVVMQTFSKAFGLAGIRLGICYSTPSLSVLLNAMKYPYNVNNITSSMALRATKKESLMNMKKTAAVIIDQRAIVLEKILKIRGVGRNRGGLDSNFILIEILNKDGVPDNKIAHEVYSKLATDRQVVVRFRGNELGCKGCLRITIGTPEENKKLLEQFEDVLSHALED</sequence>
<dbReference type="InterPro" id="IPR015421">
    <property type="entry name" value="PyrdxlP-dep_Trfase_major"/>
</dbReference>
<evidence type="ECO:0000256" key="11">
    <source>
        <dbReference type="ARBA" id="ARBA00047481"/>
    </source>
</evidence>
<keyword evidence="8" id="KW-0663">Pyridoxal phosphate</keyword>
<evidence type="ECO:0000313" key="13">
    <source>
        <dbReference type="EMBL" id="KAF6005709.1"/>
    </source>
</evidence>
<evidence type="ECO:0000256" key="1">
    <source>
        <dbReference type="ARBA" id="ARBA00001933"/>
    </source>
</evidence>
<gene>
    <name evidence="14" type="primary">HIS5</name>
    <name evidence="14" type="ORF">DEBR0S4_12288G</name>
    <name evidence="13" type="ORF">HII12_005283</name>
</gene>
<evidence type="ECO:0000313" key="14">
    <source>
        <dbReference type="EMBL" id="VUG19174.1"/>
    </source>
</evidence>
<dbReference type="Proteomes" id="UP000478008">
    <property type="component" value="Unassembled WGS sequence"/>
</dbReference>
<keyword evidence="5" id="KW-0032">Aminotransferase</keyword>
<dbReference type="PANTHER" id="PTHR42885">
    <property type="entry name" value="HISTIDINOL-PHOSPHATE AMINOTRANSFERASE-RELATED"/>
    <property type="match status" value="1"/>
</dbReference>
<dbReference type="HAMAP" id="MF_01023">
    <property type="entry name" value="HisC_aminotrans_2"/>
    <property type="match status" value="1"/>
</dbReference>
<keyword evidence="7" id="KW-0808">Transferase</keyword>
<dbReference type="Proteomes" id="UP000568158">
    <property type="component" value="Unassembled WGS sequence"/>
</dbReference>
<dbReference type="InterPro" id="IPR004839">
    <property type="entry name" value="Aminotransferase_I/II_large"/>
</dbReference>
<evidence type="ECO:0000256" key="7">
    <source>
        <dbReference type="ARBA" id="ARBA00022679"/>
    </source>
</evidence>
<comment type="similarity">
    <text evidence="3">Belongs to the class-II pyridoxal-phosphate-dependent aminotransferase family.</text>
</comment>
<proteinExistence type="inferred from homology"/>
<accession>A0A7D9CYZ2</accession>
<dbReference type="NCBIfam" id="TIGR01141">
    <property type="entry name" value="hisC"/>
    <property type="match status" value="1"/>
</dbReference>
<dbReference type="Gene3D" id="3.90.1150.10">
    <property type="entry name" value="Aspartate Aminotransferase, domain 1"/>
    <property type="match status" value="1"/>
</dbReference>
<evidence type="ECO:0000313" key="15">
    <source>
        <dbReference type="Proteomes" id="UP000478008"/>
    </source>
</evidence>
<evidence type="ECO:0000256" key="3">
    <source>
        <dbReference type="ARBA" id="ARBA00008392"/>
    </source>
</evidence>
<dbReference type="PROSITE" id="PS00599">
    <property type="entry name" value="AA_TRANSFER_CLASS_2"/>
    <property type="match status" value="1"/>
</dbReference>
<dbReference type="CDD" id="cd00609">
    <property type="entry name" value="AAT_like"/>
    <property type="match status" value="1"/>
</dbReference>
<comment type="catalytic activity">
    <reaction evidence="11">
        <text>L-histidinol phosphate + 2-oxoglutarate = 3-(imidazol-4-yl)-2-oxopropyl phosphate + L-glutamate</text>
        <dbReference type="Rhea" id="RHEA:23744"/>
        <dbReference type="ChEBI" id="CHEBI:16810"/>
        <dbReference type="ChEBI" id="CHEBI:29985"/>
        <dbReference type="ChEBI" id="CHEBI:57766"/>
        <dbReference type="ChEBI" id="CHEBI:57980"/>
        <dbReference type="EC" id="2.6.1.9"/>
    </reaction>
</comment>
<organism evidence="14 15">
    <name type="scientific">Dekkera bruxellensis</name>
    <name type="common">Brettanomyces custersii</name>
    <dbReference type="NCBI Taxonomy" id="5007"/>
    <lineage>
        <taxon>Eukaryota</taxon>
        <taxon>Fungi</taxon>
        <taxon>Dikarya</taxon>
        <taxon>Ascomycota</taxon>
        <taxon>Saccharomycotina</taxon>
        <taxon>Pichiomycetes</taxon>
        <taxon>Pichiales</taxon>
        <taxon>Pichiaceae</taxon>
        <taxon>Brettanomyces</taxon>
    </lineage>
</organism>
<evidence type="ECO:0000313" key="16">
    <source>
        <dbReference type="Proteomes" id="UP000568158"/>
    </source>
</evidence>
<dbReference type="EMBL" id="JABCYN010000057">
    <property type="protein sequence ID" value="KAF6005709.1"/>
    <property type="molecule type" value="Genomic_DNA"/>
</dbReference>
<dbReference type="InterPro" id="IPR015424">
    <property type="entry name" value="PyrdxlP-dep_Trfase"/>
</dbReference>
<evidence type="ECO:0000256" key="10">
    <source>
        <dbReference type="ARBA" id="ARBA00030262"/>
    </source>
</evidence>
<evidence type="ECO:0000259" key="12">
    <source>
        <dbReference type="Pfam" id="PF00155"/>
    </source>
</evidence>
<dbReference type="SUPFAM" id="SSF53383">
    <property type="entry name" value="PLP-dependent transferases"/>
    <property type="match status" value="1"/>
</dbReference>
<dbReference type="GO" id="GO:0004400">
    <property type="term" value="F:histidinol-phosphate transaminase activity"/>
    <property type="evidence" value="ECO:0007669"/>
    <property type="project" value="UniProtKB-EC"/>
</dbReference>
<feature type="domain" description="Aminotransferase class I/classII large" evidence="12">
    <location>
        <begin position="29"/>
        <end position="394"/>
    </location>
</feature>
<dbReference type="Gene3D" id="3.40.640.10">
    <property type="entry name" value="Type I PLP-dependent aspartate aminotransferase-like (Major domain)"/>
    <property type="match status" value="1"/>
</dbReference>
<protein>
    <recommendedName>
        <fullName evidence="4">histidinol-phosphate transaminase</fullName>
        <ecNumber evidence="4">2.6.1.9</ecNumber>
    </recommendedName>
    <alternativeName>
        <fullName evidence="10">Imidazole acetol-phosphate transaminase</fullName>
    </alternativeName>
</protein>
<reference evidence="13 16" key="2">
    <citation type="journal article" date="2020" name="Appl. Microbiol. Biotechnol.">
        <title>Targeted gene deletion in Brettanomyces bruxellensis with an expression-free CRISPR-Cas9 system.</title>
        <authorList>
            <person name="Varela C."/>
            <person name="Bartel C."/>
            <person name="Onetto C."/>
            <person name="Borneman A."/>
        </authorList>
    </citation>
    <scope>NUCLEOTIDE SEQUENCE [LARGE SCALE GENOMIC DNA]</scope>
    <source>
        <strain evidence="13 16">AWRI1613</strain>
    </source>
</reference>
<evidence type="ECO:0000256" key="2">
    <source>
        <dbReference type="ARBA" id="ARBA00005011"/>
    </source>
</evidence>
<dbReference type="InterPro" id="IPR001917">
    <property type="entry name" value="Aminotrans_II_pyridoxalP_BS"/>
</dbReference>
<dbReference type="InterPro" id="IPR005861">
    <property type="entry name" value="HisP_aminotrans"/>
</dbReference>
<dbReference type="InterPro" id="IPR015422">
    <property type="entry name" value="PyrdxlP-dep_Trfase_small"/>
</dbReference>
<dbReference type="GO" id="GO:0000105">
    <property type="term" value="P:L-histidine biosynthetic process"/>
    <property type="evidence" value="ECO:0007669"/>
    <property type="project" value="UniProtKB-KW"/>
</dbReference>
<evidence type="ECO:0000256" key="4">
    <source>
        <dbReference type="ARBA" id="ARBA00012748"/>
    </source>
</evidence>
<evidence type="ECO:0000256" key="9">
    <source>
        <dbReference type="ARBA" id="ARBA00023102"/>
    </source>
</evidence>
<dbReference type="AlphaFoldDB" id="A0A7D9CYZ2"/>